<feature type="transmembrane region" description="Helical" evidence="3">
    <location>
        <begin position="184"/>
        <end position="201"/>
    </location>
</feature>
<sequence length="213" mass="25306">MELRKGPFHIAEFFYNKYLTYPILPYISKTKITPNIITTLNILLSFITFYLAYKKRFIIVAFMMLIYQFLDNLDGNLARYKDLKSDFGAVLDQVSDFIFYNFIFIFLGWGRINIILIILLVFLINFYGLYATKYIVPRLRKLKTIERIGLKKYLFNKGIILGIDVGTMDIISSVFLIFSKVQELYIFLIVCFILDLVYRTLELKYNEKLQYSR</sequence>
<dbReference type="GO" id="GO:0008654">
    <property type="term" value="P:phospholipid biosynthetic process"/>
    <property type="evidence" value="ECO:0007669"/>
    <property type="project" value="InterPro"/>
</dbReference>
<keyword evidence="3" id="KW-1133">Transmembrane helix</keyword>
<organism evidence="4 5">
    <name type="scientific">Clostridium fallax</name>
    <dbReference type="NCBI Taxonomy" id="1533"/>
    <lineage>
        <taxon>Bacteria</taxon>
        <taxon>Bacillati</taxon>
        <taxon>Bacillota</taxon>
        <taxon>Clostridia</taxon>
        <taxon>Eubacteriales</taxon>
        <taxon>Clostridiaceae</taxon>
        <taxon>Clostridium</taxon>
    </lineage>
</organism>
<dbReference type="STRING" id="1533.SAMN05443638_10576"/>
<keyword evidence="3" id="KW-0812">Transmembrane</keyword>
<keyword evidence="5" id="KW-1185">Reference proteome</keyword>
<evidence type="ECO:0000256" key="2">
    <source>
        <dbReference type="RuleBase" id="RU003750"/>
    </source>
</evidence>
<feature type="transmembrane region" description="Helical" evidence="3">
    <location>
        <begin position="32"/>
        <end position="51"/>
    </location>
</feature>
<dbReference type="InterPro" id="IPR048254">
    <property type="entry name" value="CDP_ALCOHOL_P_TRANSF_CS"/>
</dbReference>
<dbReference type="InterPro" id="IPR043130">
    <property type="entry name" value="CDP-OH_PTrfase_TM_dom"/>
</dbReference>
<dbReference type="InterPro" id="IPR000462">
    <property type="entry name" value="CDP-OH_P_trans"/>
</dbReference>
<dbReference type="EMBL" id="FQVM01000005">
    <property type="protein sequence ID" value="SHE57326.1"/>
    <property type="molecule type" value="Genomic_DNA"/>
</dbReference>
<reference evidence="4 5" key="1">
    <citation type="submission" date="2016-11" db="EMBL/GenBank/DDBJ databases">
        <authorList>
            <person name="Jaros S."/>
            <person name="Januszkiewicz K."/>
            <person name="Wedrychowicz H."/>
        </authorList>
    </citation>
    <scope>NUCLEOTIDE SEQUENCE [LARGE SCALE GENOMIC DNA]</scope>
    <source>
        <strain evidence="4 5">DSM 2631</strain>
    </source>
</reference>
<accession>A0A1M4UKR8</accession>
<keyword evidence="3" id="KW-0472">Membrane</keyword>
<dbReference type="PROSITE" id="PS00379">
    <property type="entry name" value="CDP_ALCOHOL_P_TRANSF"/>
    <property type="match status" value="1"/>
</dbReference>
<dbReference type="GO" id="GO:0016020">
    <property type="term" value="C:membrane"/>
    <property type="evidence" value="ECO:0007669"/>
    <property type="project" value="InterPro"/>
</dbReference>
<evidence type="ECO:0000313" key="5">
    <source>
        <dbReference type="Proteomes" id="UP000184035"/>
    </source>
</evidence>
<evidence type="ECO:0000256" key="1">
    <source>
        <dbReference type="ARBA" id="ARBA00022679"/>
    </source>
</evidence>
<dbReference type="GO" id="GO:0016780">
    <property type="term" value="F:phosphotransferase activity, for other substituted phosphate groups"/>
    <property type="evidence" value="ECO:0007669"/>
    <property type="project" value="InterPro"/>
</dbReference>
<dbReference type="OrthoDB" id="269185at2"/>
<name>A0A1M4UKR8_9CLOT</name>
<dbReference type="Gene3D" id="1.20.120.1760">
    <property type="match status" value="1"/>
</dbReference>
<protein>
    <submittedName>
        <fullName evidence="4">CDP-alcohol phosphatidyltransferase</fullName>
    </submittedName>
</protein>
<proteinExistence type="inferred from homology"/>
<gene>
    <name evidence="4" type="ORF">SAMN05443638_10576</name>
</gene>
<dbReference type="Pfam" id="PF01066">
    <property type="entry name" value="CDP-OH_P_transf"/>
    <property type="match status" value="1"/>
</dbReference>
<dbReference type="Proteomes" id="UP000184035">
    <property type="component" value="Unassembled WGS sequence"/>
</dbReference>
<feature type="transmembrane region" description="Helical" evidence="3">
    <location>
        <begin position="112"/>
        <end position="132"/>
    </location>
</feature>
<feature type="transmembrane region" description="Helical" evidence="3">
    <location>
        <begin position="87"/>
        <end position="106"/>
    </location>
</feature>
<dbReference type="AlphaFoldDB" id="A0A1M4UKR8"/>
<dbReference type="RefSeq" id="WP_072893638.1">
    <property type="nucleotide sequence ID" value="NZ_FQVM01000005.1"/>
</dbReference>
<feature type="transmembrane region" description="Helical" evidence="3">
    <location>
        <begin position="153"/>
        <end position="178"/>
    </location>
</feature>
<evidence type="ECO:0000256" key="3">
    <source>
        <dbReference type="SAM" id="Phobius"/>
    </source>
</evidence>
<evidence type="ECO:0000313" key="4">
    <source>
        <dbReference type="EMBL" id="SHE57326.1"/>
    </source>
</evidence>
<comment type="similarity">
    <text evidence="2">Belongs to the CDP-alcohol phosphatidyltransferase class-I family.</text>
</comment>
<keyword evidence="1 2" id="KW-0808">Transferase</keyword>